<feature type="chain" id="PRO_5046830749" evidence="1">
    <location>
        <begin position="25"/>
        <end position="379"/>
    </location>
</feature>
<evidence type="ECO:0000259" key="2">
    <source>
        <dbReference type="Pfam" id="PF04389"/>
    </source>
</evidence>
<dbReference type="InterPro" id="IPR007484">
    <property type="entry name" value="Peptidase_M28"/>
</dbReference>
<protein>
    <submittedName>
        <fullName evidence="3">M28 family metallopeptidase</fullName>
    </submittedName>
</protein>
<sequence>MKNKLSCYLMVIKSCVLLSLTACTGVTDQSARDRIAEKEDLTSKNITQQRAWPDLINLADFIEDKADRTAGTQLERQMAAWIAEQWTRQGHKVEHLPFNFELEEQALRSQNLYIDIQGQSDEIIVVGAHYDAVGIDTGSHGLIDNGSGVAALISLGELLKDKTLPFTVRLLAFGAEERGLLGAKNYVQRKDVKMHKTIGMINLDTIIGGDKLYVHSAHSTPYTCDFVTEPTYAHGVKLRDAIKKVSVELYPSSPHLLHPAVAGYPEGETGSWSDHSPFACSGIDIAYLEATNFAINGKNGFDGYSQVADEKYWDCFDENNSTACNREREKAWGEIWHTKFDRRSALFPHMQVRLQKQQEQNVHTLYVFLRNVPKYMEGK</sequence>
<dbReference type="RefSeq" id="WP_376920424.1">
    <property type="nucleotide sequence ID" value="NZ_JBHRSW010000018.1"/>
</dbReference>
<gene>
    <name evidence="3" type="ORF">ACFOHL_11745</name>
</gene>
<dbReference type="Pfam" id="PF04389">
    <property type="entry name" value="Peptidase_M28"/>
    <property type="match status" value="1"/>
</dbReference>
<accession>A0ABV7FPP4</accession>
<feature type="domain" description="Peptidase M28" evidence="2">
    <location>
        <begin position="111"/>
        <end position="345"/>
    </location>
</feature>
<name>A0ABV7FPP4_9ALTE</name>
<dbReference type="EMBL" id="JBHRSW010000018">
    <property type="protein sequence ID" value="MFC3122294.1"/>
    <property type="molecule type" value="Genomic_DNA"/>
</dbReference>
<dbReference type="InterPro" id="IPR045175">
    <property type="entry name" value="M28_fam"/>
</dbReference>
<feature type="signal peptide" evidence="1">
    <location>
        <begin position="1"/>
        <end position="24"/>
    </location>
</feature>
<dbReference type="SUPFAM" id="SSF53187">
    <property type="entry name" value="Zn-dependent exopeptidases"/>
    <property type="match status" value="1"/>
</dbReference>
<evidence type="ECO:0000256" key="1">
    <source>
        <dbReference type="SAM" id="SignalP"/>
    </source>
</evidence>
<organism evidence="3 4">
    <name type="scientific">Agaribacter flavus</name>
    <dbReference type="NCBI Taxonomy" id="1902781"/>
    <lineage>
        <taxon>Bacteria</taxon>
        <taxon>Pseudomonadati</taxon>
        <taxon>Pseudomonadota</taxon>
        <taxon>Gammaproteobacteria</taxon>
        <taxon>Alteromonadales</taxon>
        <taxon>Alteromonadaceae</taxon>
        <taxon>Agaribacter</taxon>
    </lineage>
</organism>
<comment type="caution">
    <text evidence="3">The sequence shown here is derived from an EMBL/GenBank/DDBJ whole genome shotgun (WGS) entry which is preliminary data.</text>
</comment>
<dbReference type="Proteomes" id="UP001595478">
    <property type="component" value="Unassembled WGS sequence"/>
</dbReference>
<keyword evidence="4" id="KW-1185">Reference proteome</keyword>
<keyword evidence="1" id="KW-0732">Signal</keyword>
<proteinExistence type="predicted"/>
<dbReference type="Gene3D" id="3.40.630.10">
    <property type="entry name" value="Zn peptidases"/>
    <property type="match status" value="1"/>
</dbReference>
<reference evidence="4" key="1">
    <citation type="journal article" date="2019" name="Int. J. Syst. Evol. Microbiol.">
        <title>The Global Catalogue of Microorganisms (GCM) 10K type strain sequencing project: providing services to taxonomists for standard genome sequencing and annotation.</title>
        <authorList>
            <consortium name="The Broad Institute Genomics Platform"/>
            <consortium name="The Broad Institute Genome Sequencing Center for Infectious Disease"/>
            <person name="Wu L."/>
            <person name="Ma J."/>
        </authorList>
    </citation>
    <scope>NUCLEOTIDE SEQUENCE [LARGE SCALE GENOMIC DNA]</scope>
    <source>
        <strain evidence="4">KCTC 52473</strain>
    </source>
</reference>
<evidence type="ECO:0000313" key="3">
    <source>
        <dbReference type="EMBL" id="MFC3122294.1"/>
    </source>
</evidence>
<dbReference type="PANTHER" id="PTHR12147">
    <property type="entry name" value="METALLOPEPTIDASE M28 FAMILY MEMBER"/>
    <property type="match status" value="1"/>
</dbReference>
<dbReference type="PANTHER" id="PTHR12147:SF26">
    <property type="entry name" value="PEPTIDASE M28 DOMAIN-CONTAINING PROTEIN"/>
    <property type="match status" value="1"/>
</dbReference>
<evidence type="ECO:0000313" key="4">
    <source>
        <dbReference type="Proteomes" id="UP001595478"/>
    </source>
</evidence>